<comment type="caution">
    <text evidence="1">The sequence shown here is derived from an EMBL/GenBank/DDBJ whole genome shotgun (WGS) entry which is preliminary data.</text>
</comment>
<dbReference type="Proteomes" id="UP000324222">
    <property type="component" value="Unassembled WGS sequence"/>
</dbReference>
<reference evidence="1 2" key="1">
    <citation type="submission" date="2019-05" db="EMBL/GenBank/DDBJ databases">
        <title>Another draft genome of Portunus trituberculatus and its Hox gene families provides insights of decapod evolution.</title>
        <authorList>
            <person name="Jeong J.-H."/>
            <person name="Song I."/>
            <person name="Kim S."/>
            <person name="Choi T."/>
            <person name="Kim D."/>
            <person name="Ryu S."/>
            <person name="Kim W."/>
        </authorList>
    </citation>
    <scope>NUCLEOTIDE SEQUENCE [LARGE SCALE GENOMIC DNA]</scope>
    <source>
        <tissue evidence="1">Muscle</tissue>
    </source>
</reference>
<dbReference type="AlphaFoldDB" id="A0A5B7JEK3"/>
<proteinExistence type="predicted"/>
<accession>A0A5B7JEK3</accession>
<evidence type="ECO:0000313" key="1">
    <source>
        <dbReference type="EMBL" id="MPC92793.1"/>
    </source>
</evidence>
<name>A0A5B7JEK3_PORTR</name>
<protein>
    <submittedName>
        <fullName evidence="1">Uncharacterized protein</fullName>
    </submittedName>
</protein>
<sequence>MGVLLRLLVDDLRVIRKRKNVLLHPSSQEEHPIMTHPRLMACRLSGHYLEHEEYLMRTQMVPTATIMAKAGWTREATFTRHYNKHMINDTDRFQEAVLGSL</sequence>
<evidence type="ECO:0000313" key="2">
    <source>
        <dbReference type="Proteomes" id="UP000324222"/>
    </source>
</evidence>
<gene>
    <name evidence="1" type="ORF">E2C01_087901</name>
</gene>
<keyword evidence="2" id="KW-1185">Reference proteome</keyword>
<dbReference type="EMBL" id="VSRR010092499">
    <property type="protein sequence ID" value="MPC92793.1"/>
    <property type="molecule type" value="Genomic_DNA"/>
</dbReference>
<organism evidence="1 2">
    <name type="scientific">Portunus trituberculatus</name>
    <name type="common">Swimming crab</name>
    <name type="synonym">Neptunus trituberculatus</name>
    <dbReference type="NCBI Taxonomy" id="210409"/>
    <lineage>
        <taxon>Eukaryota</taxon>
        <taxon>Metazoa</taxon>
        <taxon>Ecdysozoa</taxon>
        <taxon>Arthropoda</taxon>
        <taxon>Crustacea</taxon>
        <taxon>Multicrustacea</taxon>
        <taxon>Malacostraca</taxon>
        <taxon>Eumalacostraca</taxon>
        <taxon>Eucarida</taxon>
        <taxon>Decapoda</taxon>
        <taxon>Pleocyemata</taxon>
        <taxon>Brachyura</taxon>
        <taxon>Eubrachyura</taxon>
        <taxon>Portunoidea</taxon>
        <taxon>Portunidae</taxon>
        <taxon>Portuninae</taxon>
        <taxon>Portunus</taxon>
    </lineage>
</organism>